<proteinExistence type="inferred from homology"/>
<dbReference type="PRINTS" id="PR01414">
    <property type="entry name" value="CCMBBIOGNSIS"/>
</dbReference>
<dbReference type="PANTHER" id="PTHR30070">
    <property type="entry name" value="HEME EXPORTER PROTEIN B"/>
    <property type="match status" value="1"/>
</dbReference>
<dbReference type="GO" id="GO:0005886">
    <property type="term" value="C:plasma membrane"/>
    <property type="evidence" value="ECO:0007669"/>
    <property type="project" value="TreeGrafter"/>
</dbReference>
<evidence type="ECO:0000256" key="3">
    <source>
        <dbReference type="ARBA" id="ARBA00022448"/>
    </source>
</evidence>
<dbReference type="GO" id="GO:1903607">
    <property type="term" value="P:cytochrome c biosynthetic process"/>
    <property type="evidence" value="ECO:0007669"/>
    <property type="project" value="TreeGrafter"/>
</dbReference>
<evidence type="ECO:0000256" key="2">
    <source>
        <dbReference type="ARBA" id="ARBA00010544"/>
    </source>
</evidence>
<keyword evidence="4 8" id="KW-0812">Transmembrane</keyword>
<evidence type="ECO:0000256" key="7">
    <source>
        <dbReference type="ARBA" id="ARBA00023136"/>
    </source>
</evidence>
<keyword evidence="10" id="KW-1185">Reference proteome</keyword>
<feature type="transmembrane region" description="Helical" evidence="8">
    <location>
        <begin position="130"/>
        <end position="154"/>
    </location>
</feature>
<accession>A0A1I2IAH8</accession>
<dbReference type="Pfam" id="PF03379">
    <property type="entry name" value="CcmB"/>
    <property type="match status" value="1"/>
</dbReference>
<comment type="similarity">
    <text evidence="2">Belongs to the CcmB/CycW/HelB family.</text>
</comment>
<dbReference type="GO" id="GO:0015232">
    <property type="term" value="F:heme transmembrane transporter activity"/>
    <property type="evidence" value="ECO:0007669"/>
    <property type="project" value="InterPro"/>
</dbReference>
<keyword evidence="5" id="KW-0201">Cytochrome c-type biogenesis</keyword>
<evidence type="ECO:0000256" key="1">
    <source>
        <dbReference type="ARBA" id="ARBA00004141"/>
    </source>
</evidence>
<keyword evidence="7 8" id="KW-0472">Membrane</keyword>
<evidence type="ECO:0000256" key="8">
    <source>
        <dbReference type="SAM" id="Phobius"/>
    </source>
</evidence>
<evidence type="ECO:0000313" key="10">
    <source>
        <dbReference type="Proteomes" id="UP000199513"/>
    </source>
</evidence>
<protein>
    <submittedName>
        <fullName evidence="9">Heme exporter protein B</fullName>
    </submittedName>
</protein>
<evidence type="ECO:0000256" key="4">
    <source>
        <dbReference type="ARBA" id="ARBA00022692"/>
    </source>
</evidence>
<dbReference type="PANTHER" id="PTHR30070:SF1">
    <property type="entry name" value="CYTOCHROME C BIOGENESIS B-RELATED"/>
    <property type="match status" value="1"/>
</dbReference>
<dbReference type="InterPro" id="IPR003544">
    <property type="entry name" value="Cyt_c_biogenesis_CcmB"/>
</dbReference>
<dbReference type="EMBL" id="FONY01000030">
    <property type="protein sequence ID" value="SFF39332.1"/>
    <property type="molecule type" value="Genomic_DNA"/>
</dbReference>
<organism evidence="9 10">
    <name type="scientific">Thermoflexibacter ruber</name>
    <dbReference type="NCBI Taxonomy" id="1003"/>
    <lineage>
        <taxon>Bacteria</taxon>
        <taxon>Pseudomonadati</taxon>
        <taxon>Bacteroidota</taxon>
        <taxon>Cytophagia</taxon>
        <taxon>Cytophagales</taxon>
        <taxon>Thermoflexibacteraceae</taxon>
        <taxon>Thermoflexibacter</taxon>
    </lineage>
</organism>
<dbReference type="OrthoDB" id="9788444at2"/>
<gene>
    <name evidence="9" type="ORF">SAMN04488541_103041</name>
</gene>
<comment type="subcellular location">
    <subcellularLocation>
        <location evidence="1">Membrane</location>
        <topology evidence="1">Multi-pass membrane protein</topology>
    </subcellularLocation>
</comment>
<feature type="transmembrane region" description="Helical" evidence="8">
    <location>
        <begin position="55"/>
        <end position="72"/>
    </location>
</feature>
<name>A0A1I2IAH8_9BACT</name>
<evidence type="ECO:0000256" key="5">
    <source>
        <dbReference type="ARBA" id="ARBA00022748"/>
    </source>
</evidence>
<sequence>MHLFKEIITLLKKEITLEWRRKYAFNGILLYIISTIFVCYLSFNLQKSQLNPLTWNALFWIILLFTATNAIAKSFMQESEGRQIYYYMLVSPEAIILSKIIYNTLLMWLMSFIGYLIYSTVLGNPVQDKLLFFINILLGGLGFSATLSMISAIASKSTQGGTLMAVLGFPVIIPLLLLLIKISKNAMDGLALSISYKEISTLLAINLIVLSISYLLFPYLWRS</sequence>
<feature type="transmembrane region" description="Helical" evidence="8">
    <location>
        <begin position="160"/>
        <end position="180"/>
    </location>
</feature>
<reference evidence="10" key="1">
    <citation type="submission" date="2016-10" db="EMBL/GenBank/DDBJ databases">
        <authorList>
            <person name="Varghese N."/>
            <person name="Submissions S."/>
        </authorList>
    </citation>
    <scope>NUCLEOTIDE SEQUENCE [LARGE SCALE GENOMIC DNA]</scope>
    <source>
        <strain>GEY</strain>
        <strain evidence="10">DSM 9560</strain>
    </source>
</reference>
<keyword evidence="3" id="KW-0813">Transport</keyword>
<dbReference type="STRING" id="1003.SAMN04488541_103041"/>
<dbReference type="AlphaFoldDB" id="A0A1I2IAH8"/>
<dbReference type="RefSeq" id="WP_091548452.1">
    <property type="nucleotide sequence ID" value="NZ_FONY01000030.1"/>
</dbReference>
<dbReference type="Proteomes" id="UP000199513">
    <property type="component" value="Unassembled WGS sequence"/>
</dbReference>
<dbReference type="GO" id="GO:0017004">
    <property type="term" value="P:cytochrome complex assembly"/>
    <property type="evidence" value="ECO:0007669"/>
    <property type="project" value="UniProtKB-KW"/>
</dbReference>
<keyword evidence="6 8" id="KW-1133">Transmembrane helix</keyword>
<feature type="transmembrane region" description="Helical" evidence="8">
    <location>
        <begin position="23"/>
        <end position="43"/>
    </location>
</feature>
<evidence type="ECO:0000313" key="9">
    <source>
        <dbReference type="EMBL" id="SFF39332.1"/>
    </source>
</evidence>
<evidence type="ECO:0000256" key="6">
    <source>
        <dbReference type="ARBA" id="ARBA00022989"/>
    </source>
</evidence>
<feature type="transmembrane region" description="Helical" evidence="8">
    <location>
        <begin position="201"/>
        <end position="221"/>
    </location>
</feature>